<name>A0ABQ2EKA1_9ACTN</name>
<evidence type="ECO:0000313" key="3">
    <source>
        <dbReference type="EMBL" id="GGK15230.1"/>
    </source>
</evidence>
<protein>
    <submittedName>
        <fullName evidence="3">Septum formation initiator</fullName>
    </submittedName>
</protein>
<accession>A0ABQ2EKA1</accession>
<sequence>MSNPQIRADERGTAAVRARLRDDRGQAAVEFTGMMPIILITAVMLWQAALVGYTFSLAGNAADEAVRAGTAAYAPMRQQVCEEAGRKHLPDAWNANIDCYTDGDLYKAEVDLDVPLLFPGSVSIPIEIPGRSAAVKES</sequence>
<keyword evidence="1" id="KW-0472">Membrane</keyword>
<dbReference type="EMBL" id="BMMV01000020">
    <property type="protein sequence ID" value="GGK15230.1"/>
    <property type="molecule type" value="Genomic_DNA"/>
</dbReference>
<proteinExistence type="predicted"/>
<evidence type="ECO:0000259" key="2">
    <source>
        <dbReference type="Pfam" id="PF07811"/>
    </source>
</evidence>
<organism evidence="3 4">
    <name type="scientific">Streptomyces camponoticapitis</name>
    <dbReference type="NCBI Taxonomy" id="1616125"/>
    <lineage>
        <taxon>Bacteria</taxon>
        <taxon>Bacillati</taxon>
        <taxon>Actinomycetota</taxon>
        <taxon>Actinomycetes</taxon>
        <taxon>Kitasatosporales</taxon>
        <taxon>Streptomycetaceae</taxon>
        <taxon>Streptomyces</taxon>
    </lineage>
</organism>
<gene>
    <name evidence="3" type="ORF">GCM10011583_54020</name>
</gene>
<keyword evidence="1" id="KW-0812">Transmembrane</keyword>
<feature type="transmembrane region" description="Helical" evidence="1">
    <location>
        <begin position="27"/>
        <end position="46"/>
    </location>
</feature>
<evidence type="ECO:0000313" key="4">
    <source>
        <dbReference type="Proteomes" id="UP000660265"/>
    </source>
</evidence>
<comment type="caution">
    <text evidence="3">The sequence shown here is derived from an EMBL/GenBank/DDBJ whole genome shotgun (WGS) entry which is preliminary data.</text>
</comment>
<keyword evidence="1" id="KW-1133">Transmembrane helix</keyword>
<keyword evidence="4" id="KW-1185">Reference proteome</keyword>
<dbReference type="Proteomes" id="UP000660265">
    <property type="component" value="Unassembled WGS sequence"/>
</dbReference>
<feature type="domain" description="TadE-like" evidence="2">
    <location>
        <begin position="25"/>
        <end position="67"/>
    </location>
</feature>
<reference evidence="4" key="1">
    <citation type="journal article" date="2019" name="Int. J. Syst. Evol. Microbiol.">
        <title>The Global Catalogue of Microorganisms (GCM) 10K type strain sequencing project: providing services to taxonomists for standard genome sequencing and annotation.</title>
        <authorList>
            <consortium name="The Broad Institute Genomics Platform"/>
            <consortium name="The Broad Institute Genome Sequencing Center for Infectious Disease"/>
            <person name="Wu L."/>
            <person name="Ma J."/>
        </authorList>
    </citation>
    <scope>NUCLEOTIDE SEQUENCE [LARGE SCALE GENOMIC DNA]</scope>
    <source>
        <strain evidence="4">CGMCC 4.7275</strain>
    </source>
</reference>
<dbReference type="RefSeq" id="WP_189110180.1">
    <property type="nucleotide sequence ID" value="NZ_BMMV01000020.1"/>
</dbReference>
<dbReference type="InterPro" id="IPR012495">
    <property type="entry name" value="TadE-like_dom"/>
</dbReference>
<evidence type="ECO:0000256" key="1">
    <source>
        <dbReference type="SAM" id="Phobius"/>
    </source>
</evidence>
<dbReference type="Pfam" id="PF07811">
    <property type="entry name" value="TadE"/>
    <property type="match status" value="1"/>
</dbReference>